<dbReference type="GO" id="GO:0030570">
    <property type="term" value="F:pectate lyase activity"/>
    <property type="evidence" value="ECO:0007669"/>
    <property type="project" value="InterPro"/>
</dbReference>
<comment type="catalytic activity">
    <reaction evidence="10">
        <text>Eliminative cleavage of (1-&gt;4)-alpha-D-galacturonan methyl ester to give oligosaccharides with 4-deoxy-6-O-methyl-alpha-D-galact-4-enuronosyl groups at their non-reducing ends.</text>
        <dbReference type="EC" id="4.2.2.10"/>
    </reaction>
</comment>
<dbReference type="EC" id="4.2.2.10" evidence="12"/>
<evidence type="ECO:0000313" key="16">
    <source>
        <dbReference type="Proteomes" id="UP000215289"/>
    </source>
</evidence>
<name>A0A421CSR9_9EURO</name>
<evidence type="ECO:0000256" key="1">
    <source>
        <dbReference type="ARBA" id="ARBA00004613"/>
    </source>
</evidence>
<dbReference type="InterPro" id="IPR012334">
    <property type="entry name" value="Pectin_lyas_fold"/>
</dbReference>
<keyword evidence="8" id="KW-0961">Cell wall biogenesis/degradation</keyword>
<evidence type="ECO:0000256" key="6">
    <source>
        <dbReference type="ARBA" id="ARBA00023239"/>
    </source>
</evidence>
<sequence>MTKTARIGRQHIVLGTQADNRITISNSYINGVSDYSATCDGYHYWGIYLTGSSDMVTMKGNYIYHTSGRSPKVQGNTLLHAVNNYWYDNSGHAFEIGSGAYVVAEGNVFQNVKVIAESPISGKLFTSPDASTNKVCSSYLGHTCQVNGFGSSGTFSKADTDFLSNFKGKNVASASAYNTVVSSVNANAGQVNPTLAAPHRPGHNESQLPDGMPFPSPDQLREIERRAHGTLPNTPLPNNISWLGIVNLQWVAFNENFEMSFFNSLLHNVTNNVPGYEIPDEEDGKNEEDAEDAEDRDMVIRSLTAILAQEELHGLGANMALQHFNVSPILPCRYHYPVSDFNSAIVLAANFTDIVLGTLQDVVERFAVAGDVNFTRLFGSVIGNEGEQEGWFRVLQDKNPSELPFLTTSVLDFAFSLVYNAFVVEGSCPNVDEIPLQRFPPLAILTPPANRTQIIQVSFRPHRRMEEQHLWMTYINQQNLPIVESINVISTENRAVVADVLFPYEQFLMNGLTIAAVTNSSGPFRNADDVARHTVAGPGVIIVN</sequence>
<evidence type="ECO:0000256" key="9">
    <source>
        <dbReference type="ARBA" id="ARBA00023326"/>
    </source>
</evidence>
<organism evidence="15 16">
    <name type="scientific">Aspergillus turcosus</name>
    <dbReference type="NCBI Taxonomy" id="1245748"/>
    <lineage>
        <taxon>Eukaryota</taxon>
        <taxon>Fungi</taxon>
        <taxon>Dikarya</taxon>
        <taxon>Ascomycota</taxon>
        <taxon>Pezizomycotina</taxon>
        <taxon>Eurotiomycetes</taxon>
        <taxon>Eurotiomycetidae</taxon>
        <taxon>Eurotiales</taxon>
        <taxon>Aspergillaceae</taxon>
        <taxon>Aspergillus</taxon>
        <taxon>Aspergillus subgen. Fumigati</taxon>
    </lineage>
</organism>
<evidence type="ECO:0000313" key="15">
    <source>
        <dbReference type="EMBL" id="RLL92939.1"/>
    </source>
</evidence>
<dbReference type="InterPro" id="IPR045032">
    <property type="entry name" value="PEL"/>
</dbReference>
<feature type="domain" description="Pectate lyase" evidence="14">
    <location>
        <begin position="1"/>
        <end position="115"/>
    </location>
</feature>
<comment type="similarity">
    <text evidence="2">Belongs to the polysaccharide lyase 1 family.</text>
</comment>
<proteinExistence type="inferred from homology"/>
<evidence type="ECO:0000259" key="14">
    <source>
        <dbReference type="SMART" id="SM00656"/>
    </source>
</evidence>
<evidence type="ECO:0000256" key="3">
    <source>
        <dbReference type="ARBA" id="ARBA00022525"/>
    </source>
</evidence>
<evidence type="ECO:0000256" key="12">
    <source>
        <dbReference type="ARBA" id="ARBA00039082"/>
    </source>
</evidence>
<dbReference type="InterPro" id="IPR011050">
    <property type="entry name" value="Pectin_lyase_fold/virulence"/>
</dbReference>
<keyword evidence="3" id="KW-0964">Secreted</keyword>
<dbReference type="InterPro" id="IPR002022">
    <property type="entry name" value="Pec_lyase"/>
</dbReference>
<feature type="region of interest" description="Disordered" evidence="13">
    <location>
        <begin position="275"/>
        <end position="295"/>
    </location>
</feature>
<dbReference type="SUPFAM" id="SSF51126">
    <property type="entry name" value="Pectin lyase-like"/>
    <property type="match status" value="1"/>
</dbReference>
<feature type="compositionally biased region" description="Acidic residues" evidence="13">
    <location>
        <begin position="278"/>
        <end position="295"/>
    </location>
</feature>
<accession>A0A421CSR9</accession>
<keyword evidence="5" id="KW-1015">Disulfide bond</keyword>
<evidence type="ECO:0000256" key="8">
    <source>
        <dbReference type="ARBA" id="ARBA00023316"/>
    </source>
</evidence>
<dbReference type="OrthoDB" id="5293813at2759"/>
<comment type="caution">
    <text evidence="15">The sequence shown here is derived from an EMBL/GenBank/DDBJ whole genome shotgun (WGS) entry which is preliminary data.</text>
</comment>
<evidence type="ECO:0000256" key="10">
    <source>
        <dbReference type="ARBA" id="ARBA00036818"/>
    </source>
</evidence>
<dbReference type="SMART" id="SM00656">
    <property type="entry name" value="Amb_all"/>
    <property type="match status" value="1"/>
</dbReference>
<dbReference type="GO" id="GO:0000272">
    <property type="term" value="P:polysaccharide catabolic process"/>
    <property type="evidence" value="ECO:0007669"/>
    <property type="project" value="UniProtKB-KW"/>
</dbReference>
<evidence type="ECO:0000256" key="4">
    <source>
        <dbReference type="ARBA" id="ARBA00022729"/>
    </source>
</evidence>
<dbReference type="Gene3D" id="2.160.20.10">
    <property type="entry name" value="Single-stranded right-handed beta-helix, Pectin lyase-like"/>
    <property type="match status" value="1"/>
</dbReference>
<evidence type="ECO:0000256" key="11">
    <source>
        <dbReference type="ARBA" id="ARBA00037631"/>
    </source>
</evidence>
<evidence type="ECO:0000256" key="2">
    <source>
        <dbReference type="ARBA" id="ARBA00010980"/>
    </source>
</evidence>
<evidence type="ECO:0000256" key="5">
    <source>
        <dbReference type="ARBA" id="ARBA00023157"/>
    </source>
</evidence>
<dbReference type="GO" id="GO:0005576">
    <property type="term" value="C:extracellular region"/>
    <property type="evidence" value="ECO:0007669"/>
    <property type="project" value="UniProtKB-SubCell"/>
</dbReference>
<keyword evidence="16" id="KW-1185">Reference proteome</keyword>
<dbReference type="Proteomes" id="UP000215289">
    <property type="component" value="Unassembled WGS sequence"/>
</dbReference>
<keyword evidence="6" id="KW-0456">Lyase</keyword>
<evidence type="ECO:0000256" key="13">
    <source>
        <dbReference type="SAM" id="MobiDB-lite"/>
    </source>
</evidence>
<comment type="function">
    <text evidence="11">Pectinolytic enzymes consist of four classes of enzymes: pectin lyase, polygalacturonase, pectin methylesterase and rhamnogalacturonase. Among pectinolytic enzymes, pectin lyase is the most important in depolymerization of pectin, since it cleaves internal glycosidic bonds of highly methylated pectins.</text>
</comment>
<protein>
    <recommendedName>
        <fullName evidence="12">pectin lyase</fullName>
        <ecNumber evidence="12">4.2.2.10</ecNumber>
    </recommendedName>
</protein>
<keyword evidence="7" id="KW-0119">Carbohydrate metabolism</keyword>
<keyword evidence="9" id="KW-0624">Polysaccharide degradation</keyword>
<gene>
    <name evidence="15" type="ORF">CFD26_100859</name>
</gene>
<dbReference type="STRING" id="1245748.A0A421CSR9"/>
<dbReference type="PANTHER" id="PTHR31683">
    <property type="entry name" value="PECTATE LYASE 18-RELATED"/>
    <property type="match status" value="1"/>
</dbReference>
<keyword evidence="4" id="KW-0732">Signal</keyword>
<dbReference type="PANTHER" id="PTHR31683:SF16">
    <property type="entry name" value="PECTIN LYASE A-RELATED"/>
    <property type="match status" value="1"/>
</dbReference>
<dbReference type="EMBL" id="NIDN02000561">
    <property type="protein sequence ID" value="RLL92939.1"/>
    <property type="molecule type" value="Genomic_DNA"/>
</dbReference>
<dbReference type="GO" id="GO:0071555">
    <property type="term" value="P:cell wall organization"/>
    <property type="evidence" value="ECO:0007669"/>
    <property type="project" value="UniProtKB-KW"/>
</dbReference>
<dbReference type="GO" id="GO:0047490">
    <property type="term" value="F:pectin lyase activity"/>
    <property type="evidence" value="ECO:0007669"/>
    <property type="project" value="UniProtKB-EC"/>
</dbReference>
<dbReference type="AlphaFoldDB" id="A0A421CSR9"/>
<comment type="subcellular location">
    <subcellularLocation>
        <location evidence="1">Secreted</location>
    </subcellularLocation>
</comment>
<evidence type="ECO:0000256" key="7">
    <source>
        <dbReference type="ARBA" id="ARBA00023277"/>
    </source>
</evidence>
<reference evidence="15 16" key="1">
    <citation type="submission" date="2018-08" db="EMBL/GenBank/DDBJ databases">
        <title>Draft genome sequences of two Aspergillus turcosus clinical strains isolated from bronchoalveolar lavage fluid: one azole-susceptible and the other azole-resistant.</title>
        <authorList>
            <person name="Parent-Michaud M."/>
            <person name="Dufresne P.J."/>
            <person name="Fournier E."/>
            <person name="Martineau C."/>
            <person name="Moreira S."/>
            <person name="Perkins V."/>
            <person name="De Repentigny L."/>
            <person name="Dufresne S.F."/>
        </authorList>
    </citation>
    <scope>NUCLEOTIDE SEQUENCE [LARGE SCALE GENOMIC DNA]</scope>
    <source>
        <strain evidence="15">HMR AF 1038</strain>
    </source>
</reference>